<dbReference type="AlphaFoldDB" id="A0A8J3ZGP5"/>
<evidence type="ECO:0000313" key="3">
    <source>
        <dbReference type="Proteomes" id="UP000612585"/>
    </source>
</evidence>
<keyword evidence="2" id="KW-0378">Hydrolase</keyword>
<dbReference type="Proteomes" id="UP000612585">
    <property type="component" value="Unassembled WGS sequence"/>
</dbReference>
<dbReference type="GO" id="GO:0016787">
    <property type="term" value="F:hydrolase activity"/>
    <property type="evidence" value="ECO:0007669"/>
    <property type="project" value="UniProtKB-KW"/>
</dbReference>
<dbReference type="PANTHER" id="PTHR43283">
    <property type="entry name" value="BETA-LACTAMASE-RELATED"/>
    <property type="match status" value="1"/>
</dbReference>
<protein>
    <submittedName>
        <fullName evidence="2">Serine hydrolase</fullName>
    </submittedName>
</protein>
<dbReference type="SUPFAM" id="SSF56601">
    <property type="entry name" value="beta-lactamase/transpeptidase-like"/>
    <property type="match status" value="1"/>
</dbReference>
<name>A0A8J3ZGP5_9ACTN</name>
<dbReference type="InterPro" id="IPR012338">
    <property type="entry name" value="Beta-lactam/transpept-like"/>
</dbReference>
<proteinExistence type="predicted"/>
<accession>A0A8J3ZGP5</accession>
<evidence type="ECO:0000259" key="1">
    <source>
        <dbReference type="Pfam" id="PF00144"/>
    </source>
</evidence>
<dbReference type="Pfam" id="PF00144">
    <property type="entry name" value="Beta-lactamase"/>
    <property type="match status" value="1"/>
</dbReference>
<keyword evidence="3" id="KW-1185">Reference proteome</keyword>
<organism evidence="2 3">
    <name type="scientific">Virgisporangium aurantiacum</name>
    <dbReference type="NCBI Taxonomy" id="175570"/>
    <lineage>
        <taxon>Bacteria</taxon>
        <taxon>Bacillati</taxon>
        <taxon>Actinomycetota</taxon>
        <taxon>Actinomycetes</taxon>
        <taxon>Micromonosporales</taxon>
        <taxon>Micromonosporaceae</taxon>
        <taxon>Virgisporangium</taxon>
    </lineage>
</organism>
<dbReference type="PANTHER" id="PTHR43283:SF3">
    <property type="entry name" value="BETA-LACTAMASE FAMILY PROTEIN (AFU_ORTHOLOGUE AFUA_5G07500)"/>
    <property type="match status" value="1"/>
</dbReference>
<sequence length="376" mass="40367">MTSALQYLLERHVAGGTVPGVVASLGKAEPEIVVAGTMSVGGSPMRTDAIMRIQSMTKAVTAVAALRLVEAGRIRLDEPVQRWLPELADRQVLNSPTADLADTSPAVRAITLRHLLTNTSGYGMELTACPLQRAMADNEVDAGVDHVTLGADEWLARLAALPLAFQPGEGWRYHHSFGILGILIARVAGRPLQDHLADDLLEPLDLRDTGLSVPAGSVTRLPASYRHTDSGLVQLEPAAGGFYAGHPPFDVSHSELVSTVRDYTRFARMLADGGRFEGRQIVSEEHLRLMTGDQVPATAKTPDSFFPGFWDRTGWGFGVGVDTEGGRVGRYGWSGGLGTNFFVDPDGTVGVLLTQVEMGERIQVLLSEFHALPDPA</sequence>
<reference evidence="2" key="1">
    <citation type="submission" date="2021-01" db="EMBL/GenBank/DDBJ databases">
        <title>Whole genome shotgun sequence of Virgisporangium aurantiacum NBRC 16421.</title>
        <authorList>
            <person name="Komaki H."/>
            <person name="Tamura T."/>
        </authorList>
    </citation>
    <scope>NUCLEOTIDE SEQUENCE</scope>
    <source>
        <strain evidence="2">NBRC 16421</strain>
    </source>
</reference>
<feature type="domain" description="Beta-lactamase-related" evidence="1">
    <location>
        <begin position="9"/>
        <end position="353"/>
    </location>
</feature>
<dbReference type="Gene3D" id="3.40.710.10">
    <property type="entry name" value="DD-peptidase/beta-lactamase superfamily"/>
    <property type="match status" value="1"/>
</dbReference>
<comment type="caution">
    <text evidence="2">The sequence shown here is derived from an EMBL/GenBank/DDBJ whole genome shotgun (WGS) entry which is preliminary data.</text>
</comment>
<gene>
    <name evidence="2" type="ORF">Vau01_113130</name>
</gene>
<dbReference type="RefSeq" id="WP_204011065.1">
    <property type="nucleotide sequence ID" value="NZ_BOPG01000102.1"/>
</dbReference>
<evidence type="ECO:0000313" key="2">
    <source>
        <dbReference type="EMBL" id="GIJ63797.1"/>
    </source>
</evidence>
<dbReference type="InterPro" id="IPR050789">
    <property type="entry name" value="Diverse_Enzym_Activities"/>
</dbReference>
<dbReference type="EMBL" id="BOPG01000102">
    <property type="protein sequence ID" value="GIJ63797.1"/>
    <property type="molecule type" value="Genomic_DNA"/>
</dbReference>
<dbReference type="InterPro" id="IPR001466">
    <property type="entry name" value="Beta-lactam-related"/>
</dbReference>